<accession>A0A4R3MJ75</accession>
<dbReference type="OrthoDB" id="7285223at2"/>
<organism evidence="2 3">
    <name type="scientific">Tepidamorphus gemmatus</name>
    <dbReference type="NCBI Taxonomy" id="747076"/>
    <lineage>
        <taxon>Bacteria</taxon>
        <taxon>Pseudomonadati</taxon>
        <taxon>Pseudomonadota</taxon>
        <taxon>Alphaproteobacteria</taxon>
        <taxon>Hyphomicrobiales</taxon>
        <taxon>Tepidamorphaceae</taxon>
        <taxon>Tepidamorphus</taxon>
    </lineage>
</organism>
<dbReference type="RefSeq" id="WP_132805256.1">
    <property type="nucleotide sequence ID" value="NZ_SMAK01000002.1"/>
</dbReference>
<proteinExistence type="predicted"/>
<name>A0A4R3MJ75_9HYPH</name>
<feature type="chain" id="PRO_5020982244" evidence="1">
    <location>
        <begin position="24"/>
        <end position="284"/>
    </location>
</feature>
<feature type="signal peptide" evidence="1">
    <location>
        <begin position="1"/>
        <end position="23"/>
    </location>
</feature>
<evidence type="ECO:0000256" key="1">
    <source>
        <dbReference type="SAM" id="SignalP"/>
    </source>
</evidence>
<keyword evidence="1" id="KW-0732">Signal</keyword>
<comment type="caution">
    <text evidence="2">The sequence shown here is derived from an EMBL/GenBank/DDBJ whole genome shotgun (WGS) entry which is preliminary data.</text>
</comment>
<evidence type="ECO:0000313" key="3">
    <source>
        <dbReference type="Proteomes" id="UP000295678"/>
    </source>
</evidence>
<dbReference type="Proteomes" id="UP000295678">
    <property type="component" value="Unassembled WGS sequence"/>
</dbReference>
<sequence length="284" mass="30930">MRQTKPILAALILSTALAGPSLAQEARLTGTVAEIFGNQVVVTGPQGRTLVTLPDGAATPAVGTRVEFEGQANGQTFAASRLNLVTSPPPATAPARGLPSELAGLGLTEVTMRHEISRSGSQETHVHGRLGDGSWLRVKTRDGRLVEARTSGSALPPVVIDALLPPMLRGARELDDFARITEIDIKRRGEVEIEGVGRDELRLEIEFGPDGRLRDYERERAGRHRSISEEAARAELSRLGYDEVGVIKRGPRHVDAVARNPWGEWVDVRLDDRGRVERERALTR</sequence>
<protein>
    <submittedName>
        <fullName evidence="2">Uncharacterized protein</fullName>
    </submittedName>
</protein>
<dbReference type="AlphaFoldDB" id="A0A4R3MJ75"/>
<dbReference type="EMBL" id="SMAK01000002">
    <property type="protein sequence ID" value="TCT12474.1"/>
    <property type="molecule type" value="Genomic_DNA"/>
</dbReference>
<reference evidence="2 3" key="1">
    <citation type="submission" date="2019-03" db="EMBL/GenBank/DDBJ databases">
        <title>Genomic Encyclopedia of Type Strains, Phase IV (KMG-IV): sequencing the most valuable type-strain genomes for metagenomic binning, comparative biology and taxonomic classification.</title>
        <authorList>
            <person name="Goeker M."/>
        </authorList>
    </citation>
    <scope>NUCLEOTIDE SEQUENCE [LARGE SCALE GENOMIC DNA]</scope>
    <source>
        <strain evidence="2 3">DSM 19345</strain>
    </source>
</reference>
<gene>
    <name evidence="2" type="ORF">EDC22_102159</name>
</gene>
<evidence type="ECO:0000313" key="2">
    <source>
        <dbReference type="EMBL" id="TCT12474.1"/>
    </source>
</evidence>
<keyword evidence="3" id="KW-1185">Reference proteome</keyword>